<evidence type="ECO:0000313" key="2">
    <source>
        <dbReference type="EMBL" id="NVD45732.1"/>
    </source>
</evidence>
<reference evidence="2 3" key="1">
    <citation type="submission" date="2020-06" db="EMBL/GenBank/DDBJ databases">
        <title>Altererythrobacter sp. HHU K3-1.</title>
        <authorList>
            <person name="Zhang D."/>
            <person name="Xue H."/>
        </authorList>
    </citation>
    <scope>NUCLEOTIDE SEQUENCE [LARGE SCALE GENOMIC DNA]</scope>
    <source>
        <strain evidence="2 3">HHU K3-1</strain>
    </source>
</reference>
<dbReference type="RefSeq" id="WP_176268048.1">
    <property type="nucleotide sequence ID" value="NZ_JABWGV010000005.1"/>
</dbReference>
<sequence length="218" mass="23619">MTTQHDNIEIRSGASDAEIASWLHAFLSAALERNDGMVAITMPGGSTPFPIVEALIAHDRSQRESDRLPFDRLTVWPGDDRVVPEDHDASNTGKIRALFEPLGAAVVALNPMEKVPHFALTWLGMGADGHIASLFPNTDPKADDPQKVRTLTPDPLPPEAPFDRITLTIPALLDSDHVMFVIRGEDKRAVFGEAVAGKSDLPIARLLSAAKQPVTCFS</sequence>
<evidence type="ECO:0000313" key="3">
    <source>
        <dbReference type="Proteomes" id="UP000561438"/>
    </source>
</evidence>
<dbReference type="InterPro" id="IPR037171">
    <property type="entry name" value="NagB/RpiA_transferase-like"/>
</dbReference>
<dbReference type="GO" id="GO:0005975">
    <property type="term" value="P:carbohydrate metabolic process"/>
    <property type="evidence" value="ECO:0007669"/>
    <property type="project" value="InterPro"/>
</dbReference>
<dbReference type="AlphaFoldDB" id="A0A850H6E4"/>
<dbReference type="PANTHER" id="PTHR11054:SF0">
    <property type="entry name" value="6-PHOSPHOGLUCONOLACTONASE"/>
    <property type="match status" value="1"/>
</dbReference>
<evidence type="ECO:0000259" key="1">
    <source>
        <dbReference type="Pfam" id="PF01182"/>
    </source>
</evidence>
<proteinExistence type="predicted"/>
<dbReference type="Proteomes" id="UP000561438">
    <property type="component" value="Unassembled WGS sequence"/>
</dbReference>
<gene>
    <name evidence="2" type="ORF">HUV48_12010</name>
</gene>
<dbReference type="PANTHER" id="PTHR11054">
    <property type="entry name" value="6-PHOSPHOGLUCONOLACTONASE"/>
    <property type="match status" value="1"/>
</dbReference>
<dbReference type="Gene3D" id="3.40.50.1360">
    <property type="match status" value="1"/>
</dbReference>
<organism evidence="2 3">
    <name type="scientific">Qipengyuania atrilutea</name>
    <dbReference type="NCBI Taxonomy" id="2744473"/>
    <lineage>
        <taxon>Bacteria</taxon>
        <taxon>Pseudomonadati</taxon>
        <taxon>Pseudomonadota</taxon>
        <taxon>Alphaproteobacteria</taxon>
        <taxon>Sphingomonadales</taxon>
        <taxon>Erythrobacteraceae</taxon>
        <taxon>Qipengyuania</taxon>
    </lineage>
</organism>
<comment type="caution">
    <text evidence="2">The sequence shown here is derived from an EMBL/GenBank/DDBJ whole genome shotgun (WGS) entry which is preliminary data.</text>
</comment>
<keyword evidence="3" id="KW-1185">Reference proteome</keyword>
<feature type="domain" description="Glucosamine/galactosamine-6-phosphate isomerase" evidence="1">
    <location>
        <begin position="18"/>
        <end position="98"/>
    </location>
</feature>
<accession>A0A850H6E4</accession>
<name>A0A850H6E4_9SPHN</name>
<feature type="domain" description="Glucosamine/galactosamine-6-phosphate isomerase" evidence="1">
    <location>
        <begin position="110"/>
        <end position="208"/>
    </location>
</feature>
<dbReference type="Pfam" id="PF01182">
    <property type="entry name" value="Glucosamine_iso"/>
    <property type="match status" value="2"/>
</dbReference>
<dbReference type="SUPFAM" id="SSF100950">
    <property type="entry name" value="NagB/RpiA/CoA transferase-like"/>
    <property type="match status" value="1"/>
</dbReference>
<dbReference type="InterPro" id="IPR039104">
    <property type="entry name" value="6PGL"/>
</dbReference>
<dbReference type="InterPro" id="IPR006148">
    <property type="entry name" value="Glc/Gal-6P_isomerase"/>
</dbReference>
<dbReference type="EMBL" id="JABWGV010000005">
    <property type="protein sequence ID" value="NVD45732.1"/>
    <property type="molecule type" value="Genomic_DNA"/>
</dbReference>
<protein>
    <submittedName>
        <fullName evidence="2">6-phosphogluconolactonase</fullName>
    </submittedName>
</protein>